<dbReference type="GO" id="GO:0004812">
    <property type="term" value="F:aminoacyl-tRNA ligase activity"/>
    <property type="evidence" value="ECO:0007669"/>
    <property type="project" value="UniProtKB-KW"/>
</dbReference>
<evidence type="ECO:0000313" key="3">
    <source>
        <dbReference type="EMBL" id="RGY26309.1"/>
    </source>
</evidence>
<comment type="caution">
    <text evidence="2">The sequence shown here is derived from an EMBL/GenBank/DDBJ whole genome shotgun (WGS) entry which is preliminary data.</text>
</comment>
<dbReference type="RefSeq" id="WP_005677078.1">
    <property type="nucleotide sequence ID" value="NZ_CAXSJX010000003.1"/>
</dbReference>
<dbReference type="Proteomes" id="UP000284205">
    <property type="component" value="Unassembled WGS sequence"/>
</dbReference>
<evidence type="ECO:0000313" key="5">
    <source>
        <dbReference type="Proteomes" id="UP000284431"/>
    </source>
</evidence>
<reference evidence="1 6" key="2">
    <citation type="journal article" date="2019" name="Nat. Med.">
        <title>A library of human gut bacterial isolates paired with longitudinal multiomics data enables mechanistic microbiome research.</title>
        <authorList>
            <person name="Poyet M."/>
            <person name="Groussin M."/>
            <person name="Gibbons S.M."/>
            <person name="Avila-Pacheco J."/>
            <person name="Jiang X."/>
            <person name="Kearney S.M."/>
            <person name="Perrotta A.R."/>
            <person name="Berdy B."/>
            <person name="Zhao S."/>
            <person name="Lieberman T.D."/>
            <person name="Swanson P.K."/>
            <person name="Smith M."/>
            <person name="Roesemann S."/>
            <person name="Alexander J.E."/>
            <person name="Rich S.A."/>
            <person name="Livny J."/>
            <person name="Vlamakis H."/>
            <person name="Clish C."/>
            <person name="Bullock K."/>
            <person name="Deik A."/>
            <person name="Scott J."/>
            <person name="Pierce K.A."/>
            <person name="Xavier R.J."/>
            <person name="Alm E.J."/>
        </authorList>
    </citation>
    <scope>NUCLEOTIDE SEQUENCE [LARGE SCALE GENOMIC DNA]</scope>
    <source>
        <strain evidence="1 6">BIOML-A31</strain>
    </source>
</reference>
<proteinExistence type="predicted"/>
<keyword evidence="2" id="KW-0030">Aminoacyl-tRNA synthetase</keyword>
<sequence length="208" mass="24640">MEIYPKHILPYPQYHFIEQSKLLTQSGLVLIRHIESDKVQWIDNSNVLHPDCIQIQSDHLRDLSNNLLGVFKVDDIFYGISKEYRHSYCELWKEDTMGLIPADNECFKDENRGFYFIPIDNLLKCDLPEVGEQKCHFMIFHTPTKCNFWHISIRLLNSENKEISSLDLNDKKKKRIWKSARDFLIADIISRELKPYTAIPDYLYLKSS</sequence>
<reference evidence="4 5" key="1">
    <citation type="submission" date="2018-08" db="EMBL/GenBank/DDBJ databases">
        <title>A genome reference for cultivated species of the human gut microbiota.</title>
        <authorList>
            <person name="Zou Y."/>
            <person name="Xue W."/>
            <person name="Luo G."/>
        </authorList>
    </citation>
    <scope>NUCLEOTIDE SEQUENCE [LARGE SCALE GENOMIC DNA]</scope>
    <source>
        <strain evidence="2 4">AF24-29LB</strain>
        <strain evidence="3 5">OF02-6LB</strain>
    </source>
</reference>
<gene>
    <name evidence="2" type="ORF">DWY26_08080</name>
    <name evidence="3" type="ORF">DXA49_08390</name>
    <name evidence="1" type="ORF">F2Y36_04985</name>
</gene>
<evidence type="ECO:0000313" key="2">
    <source>
        <dbReference type="EMBL" id="RGR72178.1"/>
    </source>
</evidence>
<accession>A0A412FVM5</accession>
<dbReference type="AlphaFoldDB" id="A0A412FVM5"/>
<evidence type="ECO:0000313" key="4">
    <source>
        <dbReference type="Proteomes" id="UP000284205"/>
    </source>
</evidence>
<organism evidence="2 4">
    <name type="scientific">Bacteroides caccae</name>
    <dbReference type="NCBI Taxonomy" id="47678"/>
    <lineage>
        <taxon>Bacteria</taxon>
        <taxon>Pseudomonadati</taxon>
        <taxon>Bacteroidota</taxon>
        <taxon>Bacteroidia</taxon>
        <taxon>Bacteroidales</taxon>
        <taxon>Bacteroidaceae</taxon>
        <taxon>Bacteroides</taxon>
    </lineage>
</organism>
<dbReference type="EMBL" id="QSCS01000011">
    <property type="protein sequence ID" value="RGY26309.1"/>
    <property type="molecule type" value="Genomic_DNA"/>
</dbReference>
<dbReference type="Proteomes" id="UP000284431">
    <property type="component" value="Unassembled WGS sequence"/>
</dbReference>
<evidence type="ECO:0000313" key="1">
    <source>
        <dbReference type="EMBL" id="KAA5465076.1"/>
    </source>
</evidence>
<dbReference type="Proteomes" id="UP000475905">
    <property type="component" value="Unassembled WGS sequence"/>
</dbReference>
<dbReference type="EMBL" id="QRUO01000006">
    <property type="protein sequence ID" value="RGR72178.1"/>
    <property type="molecule type" value="Genomic_DNA"/>
</dbReference>
<keyword evidence="2" id="KW-0436">Ligase</keyword>
<evidence type="ECO:0000313" key="6">
    <source>
        <dbReference type="Proteomes" id="UP000475905"/>
    </source>
</evidence>
<name>A0A412FVM5_9BACE</name>
<protein>
    <submittedName>
        <fullName evidence="2">Isoleucyl-tRNA synthetase</fullName>
    </submittedName>
</protein>
<dbReference type="KEGG" id="bcac:CGC64_06470"/>
<dbReference type="EMBL" id="VVYP01000004">
    <property type="protein sequence ID" value="KAA5465076.1"/>
    <property type="molecule type" value="Genomic_DNA"/>
</dbReference>